<dbReference type="PANTHER" id="PTHR44688:SF16">
    <property type="entry name" value="DNA-BINDING TRANSCRIPTIONAL ACTIVATOR DEVR_DOSR"/>
    <property type="match status" value="1"/>
</dbReference>
<dbReference type="SUPFAM" id="SSF46894">
    <property type="entry name" value="C-terminal effector domain of the bipartite response regulators"/>
    <property type="match status" value="1"/>
</dbReference>
<keyword evidence="1" id="KW-0805">Transcription regulation</keyword>
<dbReference type="PROSITE" id="PS50043">
    <property type="entry name" value="HTH_LUXR_2"/>
    <property type="match status" value="1"/>
</dbReference>
<evidence type="ECO:0000259" key="4">
    <source>
        <dbReference type="PROSITE" id="PS50043"/>
    </source>
</evidence>
<dbReference type="InterPro" id="IPR029016">
    <property type="entry name" value="GAF-like_dom_sf"/>
</dbReference>
<organism evidence="5 6">
    <name type="scientific">Rhodococcus tukisamuensis</name>
    <dbReference type="NCBI Taxonomy" id="168276"/>
    <lineage>
        <taxon>Bacteria</taxon>
        <taxon>Bacillati</taxon>
        <taxon>Actinomycetota</taxon>
        <taxon>Actinomycetes</taxon>
        <taxon>Mycobacteriales</taxon>
        <taxon>Nocardiaceae</taxon>
        <taxon>Rhodococcus</taxon>
    </lineage>
</organism>
<name>A0A1G6RKI9_9NOCA</name>
<dbReference type="Pfam" id="PF00196">
    <property type="entry name" value="GerE"/>
    <property type="match status" value="1"/>
</dbReference>
<dbReference type="Gene3D" id="1.10.10.10">
    <property type="entry name" value="Winged helix-like DNA-binding domain superfamily/Winged helix DNA-binding domain"/>
    <property type="match status" value="1"/>
</dbReference>
<evidence type="ECO:0000256" key="1">
    <source>
        <dbReference type="ARBA" id="ARBA00023015"/>
    </source>
</evidence>
<sequence>MDSRTPSLLRPRDGDALRAELRHTAALTAVPVLFGGEVHDGSLHLTEFLGTRTNGLKGLVVPPASGLGGRVVHLRRPSAVPDYGSDRTITHHYDGPVLGEGLRSVVAVPVMVAGTSRAVLYAAVRESTAIGDRTAEALIQAGRRLAAEITVRDEVDRRLRMLGVQDAASPAVDGAVAEGIRDAHADLRGIAQSVPEGPLRNRLRAVAEKLAALAGERDREAPDAVTLSPRELDVLAHIALGCTNNEVAHRLSLRPETVKSYLRGAMGKLDAHSRHEAVVTARRLGLLP</sequence>
<dbReference type="InterPro" id="IPR036388">
    <property type="entry name" value="WH-like_DNA-bd_sf"/>
</dbReference>
<keyword evidence="3" id="KW-0804">Transcription</keyword>
<dbReference type="GO" id="GO:0006355">
    <property type="term" value="P:regulation of DNA-templated transcription"/>
    <property type="evidence" value="ECO:0007669"/>
    <property type="project" value="InterPro"/>
</dbReference>
<dbReference type="SUPFAM" id="SSF55781">
    <property type="entry name" value="GAF domain-like"/>
    <property type="match status" value="1"/>
</dbReference>
<accession>A0A1G6RKI9</accession>
<dbReference type="CDD" id="cd06170">
    <property type="entry name" value="LuxR_C_like"/>
    <property type="match status" value="1"/>
</dbReference>
<dbReference type="RefSeq" id="WP_072846339.1">
    <property type="nucleotide sequence ID" value="NZ_FNAB01000002.1"/>
</dbReference>
<gene>
    <name evidence="5" type="ORF">SAMN05444580_102484</name>
</gene>
<dbReference type="GO" id="GO:0003677">
    <property type="term" value="F:DNA binding"/>
    <property type="evidence" value="ECO:0007669"/>
    <property type="project" value="UniProtKB-KW"/>
</dbReference>
<dbReference type="Gene3D" id="3.30.450.40">
    <property type="match status" value="1"/>
</dbReference>
<dbReference type="Proteomes" id="UP000199417">
    <property type="component" value="Unassembled WGS sequence"/>
</dbReference>
<dbReference type="AlphaFoldDB" id="A0A1G6RKI9"/>
<evidence type="ECO:0000256" key="3">
    <source>
        <dbReference type="ARBA" id="ARBA00023163"/>
    </source>
</evidence>
<reference evidence="5 6" key="1">
    <citation type="submission" date="2016-10" db="EMBL/GenBank/DDBJ databases">
        <authorList>
            <person name="de Groot N.N."/>
        </authorList>
    </citation>
    <scope>NUCLEOTIDE SEQUENCE [LARGE SCALE GENOMIC DNA]</scope>
    <source>
        <strain evidence="5 6">JCM 11308</strain>
    </source>
</reference>
<evidence type="ECO:0000313" key="6">
    <source>
        <dbReference type="Proteomes" id="UP000199417"/>
    </source>
</evidence>
<keyword evidence="6" id="KW-1185">Reference proteome</keyword>
<evidence type="ECO:0000256" key="2">
    <source>
        <dbReference type="ARBA" id="ARBA00023125"/>
    </source>
</evidence>
<dbReference type="PANTHER" id="PTHR44688">
    <property type="entry name" value="DNA-BINDING TRANSCRIPTIONAL ACTIVATOR DEVR_DOSR"/>
    <property type="match status" value="1"/>
</dbReference>
<feature type="domain" description="HTH luxR-type" evidence="4">
    <location>
        <begin position="220"/>
        <end position="285"/>
    </location>
</feature>
<dbReference type="EMBL" id="FNAB01000002">
    <property type="protein sequence ID" value="SDD04446.1"/>
    <property type="molecule type" value="Genomic_DNA"/>
</dbReference>
<dbReference type="SMART" id="SM00421">
    <property type="entry name" value="HTH_LUXR"/>
    <property type="match status" value="1"/>
</dbReference>
<protein>
    <submittedName>
        <fullName evidence="5">Regulatory protein, luxR family</fullName>
    </submittedName>
</protein>
<dbReference type="PRINTS" id="PR00038">
    <property type="entry name" value="HTHLUXR"/>
</dbReference>
<evidence type="ECO:0000313" key="5">
    <source>
        <dbReference type="EMBL" id="SDD04446.1"/>
    </source>
</evidence>
<keyword evidence="2" id="KW-0238">DNA-binding</keyword>
<dbReference type="STRING" id="168276.SAMN05444580_102484"/>
<dbReference type="InterPro" id="IPR016032">
    <property type="entry name" value="Sig_transdc_resp-reg_C-effctor"/>
</dbReference>
<proteinExistence type="predicted"/>
<dbReference type="InterPro" id="IPR000792">
    <property type="entry name" value="Tscrpt_reg_LuxR_C"/>
</dbReference>